<comment type="caution">
    <text evidence="2">The sequence shown here is derived from an EMBL/GenBank/DDBJ whole genome shotgun (WGS) entry which is preliminary data.</text>
</comment>
<keyword evidence="1" id="KW-1133">Transmembrane helix</keyword>
<proteinExistence type="predicted"/>
<keyword evidence="3" id="KW-1185">Reference proteome</keyword>
<keyword evidence="1" id="KW-0472">Membrane</keyword>
<organism evidence="2 3">
    <name type="scientific">Flagellimonas yonaguniensis</name>
    <dbReference type="NCBI Taxonomy" id="3031325"/>
    <lineage>
        <taxon>Bacteria</taxon>
        <taxon>Pseudomonadati</taxon>
        <taxon>Bacteroidota</taxon>
        <taxon>Flavobacteriia</taxon>
        <taxon>Flavobacteriales</taxon>
        <taxon>Flavobacteriaceae</taxon>
        <taxon>Flagellimonas</taxon>
    </lineage>
</organism>
<dbReference type="Proteomes" id="UP001221366">
    <property type="component" value="Unassembled WGS sequence"/>
</dbReference>
<evidence type="ECO:0000313" key="3">
    <source>
        <dbReference type="Proteomes" id="UP001221366"/>
    </source>
</evidence>
<feature type="transmembrane region" description="Helical" evidence="1">
    <location>
        <begin position="67"/>
        <end position="88"/>
    </location>
</feature>
<feature type="transmembrane region" description="Helical" evidence="1">
    <location>
        <begin position="21"/>
        <end position="39"/>
    </location>
</feature>
<name>A0ABT5XYV8_9FLAO</name>
<accession>A0ABT5XYV8</accession>
<dbReference type="EMBL" id="JARFVB010000004">
    <property type="protein sequence ID" value="MDF0716271.1"/>
    <property type="molecule type" value="Genomic_DNA"/>
</dbReference>
<gene>
    <name evidence="2" type="ORF">PY092_08945</name>
</gene>
<keyword evidence="1" id="KW-0812">Transmembrane</keyword>
<protein>
    <submittedName>
        <fullName evidence="2">Uncharacterized protein</fullName>
    </submittedName>
</protein>
<evidence type="ECO:0000313" key="2">
    <source>
        <dbReference type="EMBL" id="MDF0716271.1"/>
    </source>
</evidence>
<dbReference type="RefSeq" id="WP_275615510.1">
    <property type="nucleotide sequence ID" value="NZ_JARFVB010000004.1"/>
</dbReference>
<evidence type="ECO:0000256" key="1">
    <source>
        <dbReference type="SAM" id="Phobius"/>
    </source>
</evidence>
<sequence length="190" mass="21846">MRFESLFYSERLNKKHERYQLTLAGSFAILAFGIIAGFYKDENYRSDSRRLARLIGRAFNGLKNMEIVDVVIAGLTALVLGFITIFILDNIFQNRKIIVAFEIDQTKQSVIFETKKLGGKQSIKNEYSLGQISFSNRNLKDGINNDVFDCLEFKKDQKSIGILYLDHPMWSIVDSIELNHSINILKKLII</sequence>
<reference evidence="2 3" key="1">
    <citation type="submission" date="2023-03" db="EMBL/GenBank/DDBJ databases">
        <title>Muricauda XX sp. nov. and Muricauda XXX sp. nov., two novel species isolated from Okinawa Trough.</title>
        <authorList>
            <person name="Cao W."/>
            <person name="Deng X."/>
        </authorList>
    </citation>
    <scope>NUCLEOTIDE SEQUENCE [LARGE SCALE GENOMIC DNA]</scope>
    <source>
        <strain evidence="2 3">334s03</strain>
    </source>
</reference>